<dbReference type="SUPFAM" id="SSF56053">
    <property type="entry name" value="Ribosomal protein L6"/>
    <property type="match status" value="2"/>
</dbReference>
<dbReference type="GO" id="GO:0019843">
    <property type="term" value="F:rRNA binding"/>
    <property type="evidence" value="ECO:0007669"/>
    <property type="project" value="InterPro"/>
</dbReference>
<dbReference type="PRINTS" id="PR00059">
    <property type="entry name" value="RIBOSOMALL6"/>
</dbReference>
<dbReference type="InterPro" id="IPR019906">
    <property type="entry name" value="Ribosomal_uL6_bac-type"/>
</dbReference>
<dbReference type="GO" id="GO:0003735">
    <property type="term" value="F:structural constituent of ribosome"/>
    <property type="evidence" value="ECO:0007669"/>
    <property type="project" value="InterPro"/>
</dbReference>
<evidence type="ECO:0000256" key="2">
    <source>
        <dbReference type="ARBA" id="ARBA00022980"/>
    </source>
</evidence>
<dbReference type="AlphaFoldDB" id="R4X9D9"/>
<evidence type="ECO:0000313" key="7">
    <source>
        <dbReference type="Proteomes" id="UP000013776"/>
    </source>
</evidence>
<keyword evidence="7" id="KW-1185">Reference proteome</keyword>
<feature type="domain" description="Large ribosomal subunit protein uL6 alpha-beta" evidence="5">
    <location>
        <begin position="45"/>
        <end position="107"/>
    </location>
</feature>
<evidence type="ECO:0000256" key="1">
    <source>
        <dbReference type="ARBA" id="ARBA00009356"/>
    </source>
</evidence>
<dbReference type="Proteomes" id="UP000013776">
    <property type="component" value="Unassembled WGS sequence"/>
</dbReference>
<dbReference type="PROSITE" id="PS00525">
    <property type="entry name" value="RIBOSOMAL_L6_1"/>
    <property type="match status" value="1"/>
</dbReference>
<accession>R4X9D9</accession>
<comment type="similarity">
    <text evidence="1 4">Belongs to the universal ribosomal protein uL6 family.</text>
</comment>
<organism evidence="6 7">
    <name type="scientific">Taphrina deformans (strain PYCC 5710 / ATCC 11124 / CBS 356.35 / IMI 108563 / JCM 9778 / NBRC 8474)</name>
    <name type="common">Peach leaf curl fungus</name>
    <name type="synonym">Lalaria deformans</name>
    <dbReference type="NCBI Taxonomy" id="1097556"/>
    <lineage>
        <taxon>Eukaryota</taxon>
        <taxon>Fungi</taxon>
        <taxon>Dikarya</taxon>
        <taxon>Ascomycota</taxon>
        <taxon>Taphrinomycotina</taxon>
        <taxon>Taphrinomycetes</taxon>
        <taxon>Taphrinales</taxon>
        <taxon>Taphrinaceae</taxon>
        <taxon>Taphrina</taxon>
    </lineage>
</organism>
<evidence type="ECO:0000313" key="6">
    <source>
        <dbReference type="EMBL" id="CCG80824.1"/>
    </source>
</evidence>
<dbReference type="PIRSF" id="PIRSF002162">
    <property type="entry name" value="Ribosomal_L6"/>
    <property type="match status" value="1"/>
</dbReference>
<dbReference type="GO" id="GO:0005762">
    <property type="term" value="C:mitochondrial large ribosomal subunit"/>
    <property type="evidence" value="ECO:0007669"/>
    <property type="project" value="TreeGrafter"/>
</dbReference>
<dbReference type="Pfam" id="PF00347">
    <property type="entry name" value="Ribosomal_L6"/>
    <property type="match status" value="2"/>
</dbReference>
<dbReference type="InterPro" id="IPR002358">
    <property type="entry name" value="Ribosomal_uL6_CS"/>
</dbReference>
<name>R4X9D9_TAPDE</name>
<dbReference type="PANTHER" id="PTHR11655:SF14">
    <property type="entry name" value="LARGE RIBOSOMAL SUBUNIT PROTEIN UL6M"/>
    <property type="match status" value="1"/>
</dbReference>
<gene>
    <name evidence="6" type="ORF">TAPDE_000461</name>
</gene>
<comment type="caution">
    <text evidence="6">The sequence shown here is derived from an EMBL/GenBank/DDBJ whole genome shotgun (WGS) entry which is preliminary data.</text>
</comment>
<proteinExistence type="inferred from homology"/>
<sequence>MLRQSRSFSTARIAQSYIGSAPIPLPKEVSLSPLSPSSSLARKLVVSGPKGELDLSIPHYLKLSTIQGASGSNVTLSVQDRTVKQQRSMWGTTRALLHNSIVGVTEGFTVSLKFVGVGYRAAIDGTTIVLRVGFSKPVVLEIPAGIAANCPQPTALILNGRDKQVLTQFATVIRSYRKPEPYKGKGIFVNNETIKIKSPAGKK</sequence>
<dbReference type="NCBIfam" id="TIGR03654">
    <property type="entry name" value="L6_bact"/>
    <property type="match status" value="1"/>
</dbReference>
<reference evidence="6 7" key="1">
    <citation type="journal article" date="2013" name="MBio">
        <title>Genome sequencing of the plant pathogen Taphrina deformans, the causal agent of peach leaf curl.</title>
        <authorList>
            <person name="Cisse O.H."/>
            <person name="Almeida J.M.G.C.F."/>
            <person name="Fonseca A."/>
            <person name="Kumar A.A."/>
            <person name="Salojaervi J."/>
            <person name="Overmyer K."/>
            <person name="Hauser P.M."/>
            <person name="Pagni M."/>
        </authorList>
    </citation>
    <scope>NUCLEOTIDE SEQUENCE [LARGE SCALE GENOMIC DNA]</scope>
    <source>
        <strain evidence="7">PYCC 5710 / ATCC 11124 / CBS 356.35 / IMI 108563 / JCM 9778 / NBRC 8474</strain>
    </source>
</reference>
<dbReference type="InterPro" id="IPR000702">
    <property type="entry name" value="Ribosomal_uL6-like"/>
</dbReference>
<evidence type="ECO:0000256" key="3">
    <source>
        <dbReference type="ARBA" id="ARBA00023274"/>
    </source>
</evidence>
<dbReference type="eggNOG" id="KOG3254">
    <property type="taxonomic scope" value="Eukaryota"/>
</dbReference>
<protein>
    <submittedName>
        <fullName evidence="6">60S ribosomal protein L6</fullName>
    </submittedName>
</protein>
<dbReference type="PANTHER" id="PTHR11655">
    <property type="entry name" value="60S/50S RIBOSOMAL PROTEIN L6/L9"/>
    <property type="match status" value="1"/>
</dbReference>
<evidence type="ECO:0000259" key="5">
    <source>
        <dbReference type="Pfam" id="PF00347"/>
    </source>
</evidence>
<dbReference type="Gene3D" id="3.90.930.12">
    <property type="entry name" value="Ribosomal protein L6, alpha-beta domain"/>
    <property type="match status" value="2"/>
</dbReference>
<dbReference type="OrthoDB" id="540873at2759"/>
<feature type="domain" description="Large ribosomal subunit protein uL6 alpha-beta" evidence="5">
    <location>
        <begin position="115"/>
        <end position="187"/>
    </location>
</feature>
<keyword evidence="3 4" id="KW-0687">Ribonucleoprotein</keyword>
<dbReference type="InterPro" id="IPR020040">
    <property type="entry name" value="Ribosomal_uL6_a/b-dom"/>
</dbReference>
<dbReference type="VEuPathDB" id="FungiDB:TAPDE_000461"/>
<evidence type="ECO:0000256" key="4">
    <source>
        <dbReference type="RuleBase" id="RU003869"/>
    </source>
</evidence>
<dbReference type="InterPro" id="IPR036789">
    <property type="entry name" value="Ribosomal_uL6-like_a/b-dom_sf"/>
</dbReference>
<dbReference type="STRING" id="1097556.R4X9D9"/>
<keyword evidence="2 4" id="KW-0689">Ribosomal protein</keyword>
<dbReference type="EMBL" id="CAHR02000016">
    <property type="protein sequence ID" value="CCG80824.1"/>
    <property type="molecule type" value="Genomic_DNA"/>
</dbReference>
<dbReference type="GO" id="GO:0006412">
    <property type="term" value="P:translation"/>
    <property type="evidence" value="ECO:0007669"/>
    <property type="project" value="InterPro"/>
</dbReference>